<keyword evidence="2" id="KW-1185">Reference proteome</keyword>
<dbReference type="PROSITE" id="PS51257">
    <property type="entry name" value="PROKAR_LIPOPROTEIN"/>
    <property type="match status" value="1"/>
</dbReference>
<dbReference type="Proteomes" id="UP000654257">
    <property type="component" value="Unassembled WGS sequence"/>
</dbReference>
<comment type="caution">
    <text evidence="1">The sequence shown here is derived from an EMBL/GenBank/DDBJ whole genome shotgun (WGS) entry which is preliminary data.</text>
</comment>
<name>A0A917CXQ9_9NOCA</name>
<reference evidence="1" key="1">
    <citation type="journal article" date="2014" name="Int. J. Syst. Evol. Microbiol.">
        <title>Complete genome sequence of Corynebacterium casei LMG S-19264T (=DSM 44701T), isolated from a smear-ripened cheese.</title>
        <authorList>
            <consortium name="US DOE Joint Genome Institute (JGI-PGF)"/>
            <person name="Walter F."/>
            <person name="Albersmeier A."/>
            <person name="Kalinowski J."/>
            <person name="Ruckert C."/>
        </authorList>
    </citation>
    <scope>NUCLEOTIDE SEQUENCE</scope>
    <source>
        <strain evidence="1">CCM 7905</strain>
    </source>
</reference>
<dbReference type="EMBL" id="BMCU01000001">
    <property type="protein sequence ID" value="GGG00694.1"/>
    <property type="molecule type" value="Genomic_DNA"/>
</dbReference>
<gene>
    <name evidence="1" type="ORF">GCM10007304_13290</name>
</gene>
<reference evidence="1" key="2">
    <citation type="submission" date="2020-09" db="EMBL/GenBank/DDBJ databases">
        <authorList>
            <person name="Sun Q."/>
            <person name="Sedlacek I."/>
        </authorList>
    </citation>
    <scope>NUCLEOTIDE SEQUENCE</scope>
    <source>
        <strain evidence="1">CCM 7905</strain>
    </source>
</reference>
<protein>
    <submittedName>
        <fullName evidence="1">Uncharacterized protein</fullName>
    </submittedName>
</protein>
<sequence>MRQLPSAAAISCSGLVASPGPPNSVGSCTDRSNALSLDVTEPTRAVTDALYKSVVIRGGCPVPDARKPDCQACVGTV</sequence>
<proteinExistence type="predicted"/>
<evidence type="ECO:0000313" key="1">
    <source>
        <dbReference type="EMBL" id="GGG00694.1"/>
    </source>
</evidence>
<accession>A0A917CXQ9</accession>
<evidence type="ECO:0000313" key="2">
    <source>
        <dbReference type="Proteomes" id="UP000654257"/>
    </source>
</evidence>
<organism evidence="1 2">
    <name type="scientific">Rhodococcoides trifolii</name>
    <dbReference type="NCBI Taxonomy" id="908250"/>
    <lineage>
        <taxon>Bacteria</taxon>
        <taxon>Bacillati</taxon>
        <taxon>Actinomycetota</taxon>
        <taxon>Actinomycetes</taxon>
        <taxon>Mycobacteriales</taxon>
        <taxon>Nocardiaceae</taxon>
        <taxon>Rhodococcoides</taxon>
    </lineage>
</organism>
<dbReference type="AlphaFoldDB" id="A0A917CXQ9"/>